<protein>
    <recommendedName>
        <fullName evidence="2">Lipoprotein</fullName>
    </recommendedName>
</protein>
<accession>A0A6S6TTK4</accession>
<sequence>MVAINKWIIGISSLVFSGCSITPPVNADMLIASQPRPVISFNVKWDIQANLSLQETRILVQTNHSQPVQVSSLNIPLLRQWNRIYFKVNDYDRDGMNDLAILQSVGRVGTQRCYGIYRYNPATGMFRNKKSFDRCDI</sequence>
<dbReference type="AlphaFoldDB" id="A0A6S6TTK4"/>
<gene>
    <name evidence="1" type="ORF">HELGO_WM37714</name>
</gene>
<dbReference type="PROSITE" id="PS51257">
    <property type="entry name" value="PROKAR_LIPOPROTEIN"/>
    <property type="match status" value="1"/>
</dbReference>
<organism evidence="1">
    <name type="scientific">uncultured Thiotrichaceae bacterium</name>
    <dbReference type="NCBI Taxonomy" id="298394"/>
    <lineage>
        <taxon>Bacteria</taxon>
        <taxon>Pseudomonadati</taxon>
        <taxon>Pseudomonadota</taxon>
        <taxon>Gammaproteobacteria</taxon>
        <taxon>Thiotrichales</taxon>
        <taxon>Thiotrichaceae</taxon>
        <taxon>environmental samples</taxon>
    </lineage>
</organism>
<proteinExistence type="predicted"/>
<reference evidence="1" key="1">
    <citation type="submission" date="2020-01" db="EMBL/GenBank/DDBJ databases">
        <authorList>
            <person name="Meier V. D."/>
            <person name="Meier V D."/>
        </authorList>
    </citation>
    <scope>NUCLEOTIDE SEQUENCE</scope>
    <source>
        <strain evidence="1">HLG_WM_MAG_09</strain>
    </source>
</reference>
<dbReference type="EMBL" id="CACVAT010000293">
    <property type="protein sequence ID" value="CAA6817999.1"/>
    <property type="molecule type" value="Genomic_DNA"/>
</dbReference>
<name>A0A6S6TTK4_9GAMM</name>
<evidence type="ECO:0008006" key="2">
    <source>
        <dbReference type="Google" id="ProtNLM"/>
    </source>
</evidence>
<evidence type="ECO:0000313" key="1">
    <source>
        <dbReference type="EMBL" id="CAA6817999.1"/>
    </source>
</evidence>